<dbReference type="Gene3D" id="1.20.1050.10">
    <property type="match status" value="1"/>
</dbReference>
<dbReference type="Gene3D" id="3.40.30.10">
    <property type="entry name" value="Glutaredoxin"/>
    <property type="match status" value="1"/>
</dbReference>
<dbReference type="PANTHER" id="PTHR42673:SF4">
    <property type="entry name" value="MALEYLACETOACETATE ISOMERASE"/>
    <property type="match status" value="1"/>
</dbReference>
<dbReference type="PROSITE" id="PS50404">
    <property type="entry name" value="GST_NTER"/>
    <property type="match status" value="1"/>
</dbReference>
<feature type="domain" description="GST N-terminal" evidence="1">
    <location>
        <begin position="4"/>
        <end position="84"/>
    </location>
</feature>
<reference evidence="2 3" key="1">
    <citation type="submission" date="2014-07" db="EMBL/GenBank/DDBJ databases">
        <title>Draft Genome Sequence of Gephyronic Acid Producer, Cystobacter violaceus Strain Cb vi76.</title>
        <authorList>
            <person name="Stevens D.C."/>
            <person name="Young J."/>
            <person name="Carmichael R."/>
            <person name="Tan J."/>
            <person name="Taylor R.E."/>
        </authorList>
    </citation>
    <scope>NUCLEOTIDE SEQUENCE [LARGE SCALE GENOMIC DNA]</scope>
    <source>
        <strain evidence="2 3">Cb vi76</strain>
    </source>
</reference>
<sequence>MKELTLVVASKNYSSWSLRPYLALAHTGQPFREVVVPLGQADTAASIAKYSPSGRVPALLYGDLAIWDSLAICEYLAEQFPQAKLWPQDSAARAMARSVTAEMHSGFSHLRNHMPMNLHARRPGEGRAPGVAEDISRITSLWTECRRRFGQGGPFLFGAFSIADAFYAPVVTRFVTYDVELDAEGAAWRDAVLALPAMKAWTEAARHEPPVARYEKNQAPATAPAP</sequence>
<name>A0A084SMF0_9BACT</name>
<dbReference type="AlphaFoldDB" id="A0A084SMF0"/>
<gene>
    <name evidence="2" type="ORF">Q664_32545</name>
</gene>
<dbReference type="CDD" id="cd03043">
    <property type="entry name" value="GST_N_1"/>
    <property type="match status" value="1"/>
</dbReference>
<dbReference type="SFLD" id="SFLDG00358">
    <property type="entry name" value="Main_(cytGST)"/>
    <property type="match status" value="1"/>
</dbReference>
<dbReference type="InterPro" id="IPR036249">
    <property type="entry name" value="Thioredoxin-like_sf"/>
</dbReference>
<keyword evidence="2" id="KW-0808">Transferase</keyword>
<organism evidence="2 3">
    <name type="scientific">Archangium violaceum Cb vi76</name>
    <dbReference type="NCBI Taxonomy" id="1406225"/>
    <lineage>
        <taxon>Bacteria</taxon>
        <taxon>Pseudomonadati</taxon>
        <taxon>Myxococcota</taxon>
        <taxon>Myxococcia</taxon>
        <taxon>Myxococcales</taxon>
        <taxon>Cystobacterineae</taxon>
        <taxon>Archangiaceae</taxon>
        <taxon>Archangium</taxon>
    </lineage>
</organism>
<dbReference type="GO" id="GO:0006559">
    <property type="term" value="P:L-phenylalanine catabolic process"/>
    <property type="evidence" value="ECO:0007669"/>
    <property type="project" value="TreeGrafter"/>
</dbReference>
<dbReference type="Pfam" id="PF13409">
    <property type="entry name" value="GST_N_2"/>
    <property type="match status" value="1"/>
</dbReference>
<accession>A0A084SMF0</accession>
<dbReference type="PANTHER" id="PTHR42673">
    <property type="entry name" value="MALEYLACETOACETATE ISOMERASE"/>
    <property type="match status" value="1"/>
</dbReference>
<dbReference type="Pfam" id="PF13410">
    <property type="entry name" value="GST_C_2"/>
    <property type="match status" value="1"/>
</dbReference>
<dbReference type="InterPro" id="IPR040079">
    <property type="entry name" value="Glutathione_S-Trfase"/>
</dbReference>
<dbReference type="EMBL" id="JPMI01000233">
    <property type="protein sequence ID" value="KFA89635.1"/>
    <property type="molecule type" value="Genomic_DNA"/>
</dbReference>
<dbReference type="SFLD" id="SFLDS00019">
    <property type="entry name" value="Glutathione_Transferase_(cytos"/>
    <property type="match status" value="1"/>
</dbReference>
<dbReference type="GO" id="GO:0004364">
    <property type="term" value="F:glutathione transferase activity"/>
    <property type="evidence" value="ECO:0007669"/>
    <property type="project" value="TreeGrafter"/>
</dbReference>
<evidence type="ECO:0000313" key="2">
    <source>
        <dbReference type="EMBL" id="KFA89635.1"/>
    </source>
</evidence>
<dbReference type="SUPFAM" id="SSF52833">
    <property type="entry name" value="Thioredoxin-like"/>
    <property type="match status" value="1"/>
</dbReference>
<evidence type="ECO:0000259" key="1">
    <source>
        <dbReference type="PROSITE" id="PS50404"/>
    </source>
</evidence>
<dbReference type="Proteomes" id="UP000028547">
    <property type="component" value="Unassembled WGS sequence"/>
</dbReference>
<dbReference type="InterPro" id="IPR036282">
    <property type="entry name" value="Glutathione-S-Trfase_C_sf"/>
</dbReference>
<comment type="caution">
    <text evidence="2">The sequence shown here is derived from an EMBL/GenBank/DDBJ whole genome shotgun (WGS) entry which is preliminary data.</text>
</comment>
<dbReference type="GO" id="GO:0016034">
    <property type="term" value="F:maleylacetoacetate isomerase activity"/>
    <property type="evidence" value="ECO:0007669"/>
    <property type="project" value="TreeGrafter"/>
</dbReference>
<proteinExistence type="predicted"/>
<dbReference type="SUPFAM" id="SSF47616">
    <property type="entry name" value="GST C-terminal domain-like"/>
    <property type="match status" value="1"/>
</dbReference>
<dbReference type="InterPro" id="IPR004045">
    <property type="entry name" value="Glutathione_S-Trfase_N"/>
</dbReference>
<protein>
    <submittedName>
        <fullName evidence="2">Glutathione S-transferase</fullName>
    </submittedName>
</protein>
<evidence type="ECO:0000313" key="3">
    <source>
        <dbReference type="Proteomes" id="UP000028547"/>
    </source>
</evidence>
<dbReference type="CDD" id="cd03194">
    <property type="entry name" value="GST_C_3"/>
    <property type="match status" value="1"/>
</dbReference>
<dbReference type="GO" id="GO:0006749">
    <property type="term" value="P:glutathione metabolic process"/>
    <property type="evidence" value="ECO:0007669"/>
    <property type="project" value="TreeGrafter"/>
</dbReference>
<dbReference type="RefSeq" id="WP_043403975.1">
    <property type="nucleotide sequence ID" value="NZ_JPMI01000233.1"/>
</dbReference>